<protein>
    <submittedName>
        <fullName evidence="1">Uncharacterized protein</fullName>
    </submittedName>
</protein>
<proteinExistence type="predicted"/>
<dbReference type="Proteomes" id="UP000283732">
    <property type="component" value="Unassembled WGS sequence"/>
</dbReference>
<evidence type="ECO:0000313" key="2">
    <source>
        <dbReference type="Proteomes" id="UP000283732"/>
    </source>
</evidence>
<accession>A0A412LXS7</accession>
<reference evidence="1 2" key="1">
    <citation type="submission" date="2018-08" db="EMBL/GenBank/DDBJ databases">
        <title>A genome reference for cultivated species of the human gut microbiota.</title>
        <authorList>
            <person name="Zou Y."/>
            <person name="Xue W."/>
            <person name="Luo G."/>
        </authorList>
    </citation>
    <scope>NUCLEOTIDE SEQUENCE [LARGE SCALE GENOMIC DNA]</scope>
    <source>
        <strain evidence="1 2">AM16-50</strain>
    </source>
</reference>
<organism evidence="1 2">
    <name type="scientific">Parabacteroides merdae</name>
    <dbReference type="NCBI Taxonomy" id="46503"/>
    <lineage>
        <taxon>Bacteria</taxon>
        <taxon>Pseudomonadati</taxon>
        <taxon>Bacteroidota</taxon>
        <taxon>Bacteroidia</taxon>
        <taxon>Bacteroidales</taxon>
        <taxon>Tannerellaceae</taxon>
        <taxon>Parabacteroides</taxon>
    </lineage>
</organism>
<dbReference type="AlphaFoldDB" id="A0A412LXS7"/>
<sequence length="82" mass="9807">MWDWCFLPIAPMLVHNTKFVEMLDKKDSIVWQEKYPVQAGIADGHIYIDKELNPEDYRIHAYTRFSFLDDTIVLSILRRYVS</sequence>
<comment type="caution">
    <text evidence="1">The sequence shown here is derived from an EMBL/GenBank/DDBJ whole genome shotgun (WGS) entry which is preliminary data.</text>
</comment>
<name>A0A412LXS7_9BACT</name>
<dbReference type="EMBL" id="QRKC01000007">
    <property type="protein sequence ID" value="RHH75817.1"/>
    <property type="molecule type" value="Genomic_DNA"/>
</dbReference>
<gene>
    <name evidence="1" type="ORF">DW191_15180</name>
</gene>
<evidence type="ECO:0000313" key="1">
    <source>
        <dbReference type="EMBL" id="RHH75817.1"/>
    </source>
</evidence>